<keyword evidence="5 6" id="KW-0472">Membrane</keyword>
<feature type="transmembrane region" description="Helical" evidence="6">
    <location>
        <begin position="78"/>
        <end position="103"/>
    </location>
</feature>
<evidence type="ECO:0000256" key="4">
    <source>
        <dbReference type="ARBA" id="ARBA00022989"/>
    </source>
</evidence>
<accession>A0A060JL87</accession>
<dbReference type="AlphaFoldDB" id="A0A060JL87"/>
<dbReference type="STRING" id="529884.Rhola_00002020"/>
<dbReference type="PANTHER" id="PTHR31272:SF4">
    <property type="entry name" value="CYTOCHROME C-TYPE BIOGENESIS PROTEIN HI_1454-RELATED"/>
    <property type="match status" value="1"/>
</dbReference>
<evidence type="ECO:0000259" key="7">
    <source>
        <dbReference type="Pfam" id="PF02683"/>
    </source>
</evidence>
<dbReference type="Pfam" id="PF02683">
    <property type="entry name" value="DsbD_TM"/>
    <property type="match status" value="1"/>
</dbReference>
<evidence type="ECO:0000313" key="9">
    <source>
        <dbReference type="Proteomes" id="UP000067708"/>
    </source>
</evidence>
<keyword evidence="9" id="KW-1185">Reference proteome</keyword>
<keyword evidence="3 6" id="KW-0812">Transmembrane</keyword>
<evidence type="ECO:0000256" key="5">
    <source>
        <dbReference type="ARBA" id="ARBA00023136"/>
    </source>
</evidence>
<keyword evidence="4 6" id="KW-1133">Transmembrane helix</keyword>
<protein>
    <submittedName>
        <fullName evidence="8">Cytochrome c biogenesis protein</fullName>
    </submittedName>
</protein>
<evidence type="ECO:0000256" key="2">
    <source>
        <dbReference type="ARBA" id="ARBA00006143"/>
    </source>
</evidence>
<gene>
    <name evidence="8" type="ORF">Rhola_00002020</name>
</gene>
<dbReference type="GO" id="GO:0016020">
    <property type="term" value="C:membrane"/>
    <property type="evidence" value="ECO:0007669"/>
    <property type="project" value="UniProtKB-SubCell"/>
</dbReference>
<dbReference type="KEGG" id="rla:Rhola_00002020"/>
<dbReference type="HOGENOM" id="CLU_053225_2_1_11"/>
<dbReference type="PATRIC" id="fig|529884.3.peg.191"/>
<comment type="similarity">
    <text evidence="2">Belongs to the DsbD family.</text>
</comment>
<evidence type="ECO:0000256" key="6">
    <source>
        <dbReference type="SAM" id="Phobius"/>
    </source>
</evidence>
<name>A0A060JL87_9MICO</name>
<reference evidence="8 9" key="1">
    <citation type="journal article" date="2014" name="Int. J. Syst. Evol. Microbiol.">
        <title>Rhodoluna lacicola gen. nov., sp. nov., a planktonic freshwater bacterium with stream-lined genome.</title>
        <authorList>
            <person name="Hahn M."/>
            <person name="Schmidt J."/>
            <person name="Taipale S.J."/>
            <person name="Doolittle W.F."/>
            <person name="Koll U."/>
        </authorList>
    </citation>
    <scope>NUCLEOTIDE SEQUENCE [LARGE SCALE GENOMIC DNA]</scope>
    <source>
        <strain evidence="8 9">MWH-Ta8</strain>
    </source>
</reference>
<feature type="domain" description="Cytochrome C biogenesis protein transmembrane" evidence="7">
    <location>
        <begin position="29"/>
        <end position="238"/>
    </location>
</feature>
<dbReference type="PANTHER" id="PTHR31272">
    <property type="entry name" value="CYTOCHROME C-TYPE BIOGENESIS PROTEIN HI_1454-RELATED"/>
    <property type="match status" value="1"/>
</dbReference>
<evidence type="ECO:0000256" key="1">
    <source>
        <dbReference type="ARBA" id="ARBA00004141"/>
    </source>
</evidence>
<dbReference type="InterPro" id="IPR003834">
    <property type="entry name" value="Cyt_c_assmbl_TM_dom"/>
</dbReference>
<proteinExistence type="inferred from homology"/>
<dbReference type="Proteomes" id="UP000067708">
    <property type="component" value="Chromosome"/>
</dbReference>
<sequence>MVNALLNPMSLSPLAFNPGDVILNGNLFAAISMSLLAGLISFLSPCVLPLIPGYLGFVSGTTNADEPASRKRTLIGAALFVLGFSLVFVSFGALFGGLGAVVYASGLQWVQRVLGVFVFASGFVLIGQFKFMQRTFKMQVSRKLGLFGAPLLGVAFGLGWTPCIGPTLAAVLSLASNSGDPAKGALLAFVYALGIGLPFIAIAAGFTWATKSISFVRRHIRSFNIAGGVLLMVLGVLLVTGIWNTFAAWLQLEVYRYFQLAI</sequence>
<dbReference type="GO" id="GO:0017004">
    <property type="term" value="P:cytochrome complex assembly"/>
    <property type="evidence" value="ECO:0007669"/>
    <property type="project" value="InterPro"/>
</dbReference>
<dbReference type="InterPro" id="IPR051790">
    <property type="entry name" value="Cytochrome_c-biogenesis_DsbD"/>
</dbReference>
<dbReference type="EMBL" id="CP007490">
    <property type="protein sequence ID" value="AIC47029.1"/>
    <property type="molecule type" value="Genomic_DNA"/>
</dbReference>
<evidence type="ECO:0000256" key="3">
    <source>
        <dbReference type="ARBA" id="ARBA00022692"/>
    </source>
</evidence>
<feature type="transmembrane region" description="Helical" evidence="6">
    <location>
        <begin position="184"/>
        <end position="208"/>
    </location>
</feature>
<dbReference type="eggNOG" id="COG0785">
    <property type="taxonomic scope" value="Bacteria"/>
</dbReference>
<feature type="transmembrane region" description="Helical" evidence="6">
    <location>
        <begin position="27"/>
        <end position="57"/>
    </location>
</feature>
<comment type="subcellular location">
    <subcellularLocation>
        <location evidence="1">Membrane</location>
        <topology evidence="1">Multi-pass membrane protein</topology>
    </subcellularLocation>
</comment>
<evidence type="ECO:0000313" key="8">
    <source>
        <dbReference type="EMBL" id="AIC47029.1"/>
    </source>
</evidence>
<organism evidence="8 9">
    <name type="scientific">Rhodoluna lacicola</name>
    <dbReference type="NCBI Taxonomy" id="529884"/>
    <lineage>
        <taxon>Bacteria</taxon>
        <taxon>Bacillati</taxon>
        <taxon>Actinomycetota</taxon>
        <taxon>Actinomycetes</taxon>
        <taxon>Micrococcales</taxon>
        <taxon>Microbacteriaceae</taxon>
        <taxon>Luna cluster</taxon>
        <taxon>Luna-1 subcluster</taxon>
        <taxon>Rhodoluna</taxon>
    </lineage>
</organism>
<feature type="transmembrane region" description="Helical" evidence="6">
    <location>
        <begin position="144"/>
        <end position="172"/>
    </location>
</feature>
<feature type="transmembrane region" description="Helical" evidence="6">
    <location>
        <begin position="229"/>
        <end position="250"/>
    </location>
</feature>
<feature type="transmembrane region" description="Helical" evidence="6">
    <location>
        <begin position="109"/>
        <end position="132"/>
    </location>
</feature>
<dbReference type="RefSeq" id="WP_227818785.1">
    <property type="nucleotide sequence ID" value="NZ_CP007490.1"/>
</dbReference>